<name>A0A3N4JXU0_9PEZI</name>
<feature type="region of interest" description="Disordered" evidence="1">
    <location>
        <begin position="80"/>
        <end position="102"/>
    </location>
</feature>
<protein>
    <submittedName>
        <fullName evidence="2">Uncharacterized protein</fullName>
    </submittedName>
</protein>
<feature type="compositionally biased region" description="Basic and acidic residues" evidence="1">
    <location>
        <begin position="1"/>
        <end position="26"/>
    </location>
</feature>
<dbReference type="Proteomes" id="UP000276215">
    <property type="component" value="Unassembled WGS sequence"/>
</dbReference>
<feature type="region of interest" description="Disordered" evidence="1">
    <location>
        <begin position="1"/>
        <end position="68"/>
    </location>
</feature>
<evidence type="ECO:0000313" key="3">
    <source>
        <dbReference type="Proteomes" id="UP000276215"/>
    </source>
</evidence>
<reference evidence="2 3" key="1">
    <citation type="journal article" date="2018" name="Nat. Ecol. Evol.">
        <title>Pezizomycetes genomes reveal the molecular basis of ectomycorrhizal truffle lifestyle.</title>
        <authorList>
            <person name="Murat C."/>
            <person name="Payen T."/>
            <person name="Noel B."/>
            <person name="Kuo A."/>
            <person name="Morin E."/>
            <person name="Chen J."/>
            <person name="Kohler A."/>
            <person name="Krizsan K."/>
            <person name="Balestrini R."/>
            <person name="Da Silva C."/>
            <person name="Montanini B."/>
            <person name="Hainaut M."/>
            <person name="Levati E."/>
            <person name="Barry K.W."/>
            <person name="Belfiori B."/>
            <person name="Cichocki N."/>
            <person name="Clum A."/>
            <person name="Dockter R.B."/>
            <person name="Fauchery L."/>
            <person name="Guy J."/>
            <person name="Iotti M."/>
            <person name="Le Tacon F."/>
            <person name="Lindquist E.A."/>
            <person name="Lipzen A."/>
            <person name="Malagnac F."/>
            <person name="Mello A."/>
            <person name="Molinier V."/>
            <person name="Miyauchi S."/>
            <person name="Poulain J."/>
            <person name="Riccioni C."/>
            <person name="Rubini A."/>
            <person name="Sitrit Y."/>
            <person name="Splivallo R."/>
            <person name="Traeger S."/>
            <person name="Wang M."/>
            <person name="Zifcakova L."/>
            <person name="Wipf D."/>
            <person name="Zambonelli A."/>
            <person name="Paolocci F."/>
            <person name="Nowrousian M."/>
            <person name="Ottonello S."/>
            <person name="Baldrian P."/>
            <person name="Spatafora J.W."/>
            <person name="Henrissat B."/>
            <person name="Nagy L.G."/>
            <person name="Aury J.M."/>
            <person name="Wincker P."/>
            <person name="Grigoriev I.V."/>
            <person name="Bonfante P."/>
            <person name="Martin F.M."/>
        </authorList>
    </citation>
    <scope>NUCLEOTIDE SEQUENCE [LARGE SCALE GENOMIC DNA]</scope>
    <source>
        <strain evidence="2 3">120613-1</strain>
    </source>
</reference>
<feature type="compositionally biased region" description="Basic and acidic residues" evidence="1">
    <location>
        <begin position="93"/>
        <end position="102"/>
    </location>
</feature>
<keyword evidence="3" id="KW-1185">Reference proteome</keyword>
<evidence type="ECO:0000313" key="2">
    <source>
        <dbReference type="EMBL" id="RPA98524.1"/>
    </source>
</evidence>
<dbReference type="OrthoDB" id="5278621at2759"/>
<evidence type="ECO:0000256" key="1">
    <source>
        <dbReference type="SAM" id="MobiDB-lite"/>
    </source>
</evidence>
<organism evidence="2 3">
    <name type="scientific">Choiromyces venosus 120613-1</name>
    <dbReference type="NCBI Taxonomy" id="1336337"/>
    <lineage>
        <taxon>Eukaryota</taxon>
        <taxon>Fungi</taxon>
        <taxon>Dikarya</taxon>
        <taxon>Ascomycota</taxon>
        <taxon>Pezizomycotina</taxon>
        <taxon>Pezizomycetes</taxon>
        <taxon>Pezizales</taxon>
        <taxon>Tuberaceae</taxon>
        <taxon>Choiromyces</taxon>
    </lineage>
</organism>
<dbReference type="AlphaFoldDB" id="A0A3N4JXU0"/>
<dbReference type="EMBL" id="ML120395">
    <property type="protein sequence ID" value="RPA98524.1"/>
    <property type="molecule type" value="Genomic_DNA"/>
</dbReference>
<accession>A0A3N4JXU0</accession>
<sequence length="102" mass="10180">MTSRKLSGDDNPVHRAADKVGEKMPTDSKNPSILSSGGAIGKQFNPDGSIGQIGEKIGGPFSSKGAIGSQFDAAGGGIAGTVEKAVDGPSQKKGAEVKPGDK</sequence>
<proteinExistence type="predicted"/>
<gene>
    <name evidence="2" type="ORF">L873DRAFT_1687399</name>
</gene>